<evidence type="ECO:0000256" key="2">
    <source>
        <dbReference type="ARBA" id="ARBA00004496"/>
    </source>
</evidence>
<evidence type="ECO:0000256" key="8">
    <source>
        <dbReference type="ARBA" id="ARBA00023274"/>
    </source>
</evidence>
<dbReference type="STRING" id="1664694.A0A0N0NJX7"/>
<dbReference type="InterPro" id="IPR013699">
    <property type="entry name" value="Signal_recog_part_SRP72_RNA-bd"/>
</dbReference>
<evidence type="ECO:0000256" key="10">
    <source>
        <dbReference type="SAM" id="MobiDB-lite"/>
    </source>
</evidence>
<reference evidence="12 13" key="1">
    <citation type="submission" date="2015-06" db="EMBL/GenBank/DDBJ databases">
        <title>Draft genome of the ant-associated black yeast Phialophora attae CBS 131958.</title>
        <authorList>
            <person name="Moreno L.F."/>
            <person name="Stielow B.J."/>
            <person name="de Hoog S."/>
            <person name="Vicente V.A."/>
            <person name="Weiss V.A."/>
            <person name="de Vries M."/>
            <person name="Cruz L.M."/>
            <person name="Souza E.M."/>
        </authorList>
    </citation>
    <scope>NUCLEOTIDE SEQUENCE [LARGE SCALE GENOMIC DNA]</scope>
    <source>
        <strain evidence="12 13">CBS 131958</strain>
    </source>
</reference>
<comment type="function">
    <text evidence="9">Component of the signal recognition particle (SRP) complex, a ribonucleoprotein complex that mediates the cotranslational targeting of secretory and membrane proteins to the endoplasmic reticulum (ER).</text>
</comment>
<evidence type="ECO:0000256" key="9">
    <source>
        <dbReference type="PIRNR" id="PIRNR038922"/>
    </source>
</evidence>
<evidence type="ECO:0000256" key="5">
    <source>
        <dbReference type="ARBA" id="ARBA00022490"/>
    </source>
</evidence>
<keyword evidence="13" id="KW-1185">Reference proteome</keyword>
<dbReference type="EMBL" id="LFJN01000026">
    <property type="protein sequence ID" value="KPI37159.1"/>
    <property type="molecule type" value="Genomic_DNA"/>
</dbReference>
<feature type="compositionally biased region" description="Basic and acidic residues" evidence="10">
    <location>
        <begin position="561"/>
        <end position="584"/>
    </location>
</feature>
<comment type="similarity">
    <text evidence="3 9">Belongs to the SRP72 family.</text>
</comment>
<dbReference type="AlphaFoldDB" id="A0A0N0NJX7"/>
<evidence type="ECO:0000256" key="7">
    <source>
        <dbReference type="ARBA" id="ARBA00023135"/>
    </source>
</evidence>
<evidence type="ECO:0000256" key="6">
    <source>
        <dbReference type="ARBA" id="ARBA00022824"/>
    </source>
</evidence>
<dbReference type="RefSeq" id="XP_017997122.1">
    <property type="nucleotide sequence ID" value="XM_018143646.1"/>
</dbReference>
<dbReference type="PIRSF" id="PIRSF038922">
    <property type="entry name" value="SRP72"/>
    <property type="match status" value="1"/>
</dbReference>
<evidence type="ECO:0000256" key="3">
    <source>
        <dbReference type="ARBA" id="ARBA00007676"/>
    </source>
</evidence>
<dbReference type="InterPro" id="IPR026270">
    <property type="entry name" value="SRP72"/>
</dbReference>
<evidence type="ECO:0000256" key="1">
    <source>
        <dbReference type="ARBA" id="ARBA00004240"/>
    </source>
</evidence>
<accession>A0A0N0NJX7</accession>
<dbReference type="GO" id="GO:0005783">
    <property type="term" value="C:endoplasmic reticulum"/>
    <property type="evidence" value="ECO:0007669"/>
    <property type="project" value="UniProtKB-SubCell"/>
</dbReference>
<dbReference type="Pfam" id="PF08492">
    <property type="entry name" value="SRP72"/>
    <property type="match status" value="1"/>
</dbReference>
<dbReference type="InterPro" id="IPR011990">
    <property type="entry name" value="TPR-like_helical_dom_sf"/>
</dbReference>
<dbReference type="GeneID" id="28735526"/>
<dbReference type="GO" id="GO:0006614">
    <property type="term" value="P:SRP-dependent cotranslational protein targeting to membrane"/>
    <property type="evidence" value="ECO:0007669"/>
    <property type="project" value="UniProtKB-UniRule"/>
</dbReference>
<keyword evidence="8 9" id="KW-0687">Ribonucleoprotein</keyword>
<keyword evidence="5 9" id="KW-0963">Cytoplasm</keyword>
<comment type="subcellular location">
    <subcellularLocation>
        <location evidence="2 9">Cytoplasm</location>
    </subcellularLocation>
    <subcellularLocation>
        <location evidence="1">Endoplasmic reticulum</location>
    </subcellularLocation>
</comment>
<dbReference type="OrthoDB" id="5421607at2759"/>
<feature type="domain" description="Signal recognition particle SRP72 subunit RNA-binding" evidence="11">
    <location>
        <begin position="543"/>
        <end position="586"/>
    </location>
</feature>
<dbReference type="InterPro" id="IPR031545">
    <property type="entry name" value="SRP72_TPR-like"/>
</dbReference>
<gene>
    <name evidence="12" type="ORF">AB675_3583</name>
</gene>
<dbReference type="GO" id="GO:0008312">
    <property type="term" value="F:7S RNA binding"/>
    <property type="evidence" value="ECO:0007669"/>
    <property type="project" value="InterPro"/>
</dbReference>
<organism evidence="12 13">
    <name type="scientific">Cyphellophora attinorum</name>
    <dbReference type="NCBI Taxonomy" id="1664694"/>
    <lineage>
        <taxon>Eukaryota</taxon>
        <taxon>Fungi</taxon>
        <taxon>Dikarya</taxon>
        <taxon>Ascomycota</taxon>
        <taxon>Pezizomycotina</taxon>
        <taxon>Eurotiomycetes</taxon>
        <taxon>Chaetothyriomycetidae</taxon>
        <taxon>Chaetothyriales</taxon>
        <taxon>Cyphellophoraceae</taxon>
        <taxon>Cyphellophora</taxon>
    </lineage>
</organism>
<dbReference type="VEuPathDB" id="FungiDB:AB675_3583"/>
<dbReference type="Gene3D" id="1.25.40.10">
    <property type="entry name" value="Tetratricopeptide repeat domain"/>
    <property type="match status" value="1"/>
</dbReference>
<dbReference type="PANTHER" id="PTHR14094">
    <property type="entry name" value="SIGNAL RECOGNITION PARTICLE 72"/>
    <property type="match status" value="1"/>
</dbReference>
<keyword evidence="6" id="KW-0256">Endoplasmic reticulum</keyword>
<sequence length="638" mass="69313">MAATTPLLAGLLQKATIDDHDEILRASNAALKKSSSDKQAQDVQVVALIKLDRFDEAYKFIQQTGSSIQDRLPLECAYVLYKTGHLKEAADLVAKSSGRGALHLEAQAQYRLENSARALELYEQLRQDQATEEKYDIRVNRAGAEAQNQWLGSQSSTRPSGEDLQQFETAYNAACSSIARQEFAQAEMLLKRAYDLCKNHAELEEEQKDEELLPIRVQQIYVLLVQGKTEEADAMANDLPLQSIADKESRTVAQSNSLLTSSRSDNPFLLHKTLQTVPKLSAGEQLFSYQAAAFASNKKTVDLAAMKYDGLSSTGQKKSAPLLTVESLLSSIFRAAAIAENETSKAAARKVDAAFKKSSSDIGLALTLTQIHLLIGDTTSAVSTIQSLLHQLESSEEADIKATRHNPGLISILVGLYRRLGRKADIKAELAKSAAYWRTQSNAPPSLLRAAGSSLLESEDKADIEAAAEMFSKLRQQRPDDKAAIAGYVASHADGATDEIRTEAERLTSVSDLTRNINVDDLERAGIPQASNALAIAVGRSRKRAADGTSSRAKKVRKSRLPKDYDPNKNVDPERWLPMRDRSYYRAPKGKKKGKKGGGETQGGIVNESLDAQRGSGTSTLVPAAAGGGGGKKKKGKR</sequence>
<proteinExistence type="inferred from homology"/>
<dbReference type="GO" id="GO:0005786">
    <property type="term" value="C:signal recognition particle, endoplasmic reticulum targeting"/>
    <property type="evidence" value="ECO:0007669"/>
    <property type="project" value="UniProtKB-UniRule"/>
</dbReference>
<dbReference type="Pfam" id="PF17004">
    <property type="entry name" value="SRP_TPR_like"/>
    <property type="match status" value="1"/>
</dbReference>
<evidence type="ECO:0000259" key="11">
    <source>
        <dbReference type="Pfam" id="PF08492"/>
    </source>
</evidence>
<dbReference type="PANTHER" id="PTHR14094:SF9">
    <property type="entry name" value="SIGNAL RECOGNITION PARTICLE SUBUNIT SRP72"/>
    <property type="match status" value="1"/>
</dbReference>
<keyword evidence="7 9" id="KW-0733">Signal recognition particle</keyword>
<dbReference type="Proteomes" id="UP000038010">
    <property type="component" value="Unassembled WGS sequence"/>
</dbReference>
<comment type="caution">
    <text evidence="12">The sequence shown here is derived from an EMBL/GenBank/DDBJ whole genome shotgun (WGS) entry which is preliminary data.</text>
</comment>
<feature type="region of interest" description="Disordered" evidence="10">
    <location>
        <begin position="539"/>
        <end position="638"/>
    </location>
</feature>
<protein>
    <recommendedName>
        <fullName evidence="4 9">Signal recognition particle subunit SRP72</fullName>
    </recommendedName>
</protein>
<dbReference type="GO" id="GO:0043022">
    <property type="term" value="F:ribosome binding"/>
    <property type="evidence" value="ECO:0007669"/>
    <property type="project" value="TreeGrafter"/>
</dbReference>
<evidence type="ECO:0000313" key="12">
    <source>
        <dbReference type="EMBL" id="KPI37159.1"/>
    </source>
</evidence>
<name>A0A0N0NJX7_9EURO</name>
<evidence type="ECO:0000256" key="4">
    <source>
        <dbReference type="ARBA" id="ARBA00018350"/>
    </source>
</evidence>
<evidence type="ECO:0000313" key="13">
    <source>
        <dbReference type="Proteomes" id="UP000038010"/>
    </source>
</evidence>